<reference evidence="2" key="1">
    <citation type="submission" date="2019-09" db="EMBL/GenBank/DDBJ databases">
        <title>Characterization of Mobilized Colistin Resistance Gene mcr-9 Carrying Colisitin Resistant Salmonella enterica serotype Senftenberg ST14.</title>
        <authorList>
            <person name="Cha M.-H."/>
            <person name="Woo G.-J."/>
        </authorList>
    </citation>
    <scope>NUCLEOTIDE SEQUENCE</scope>
    <source>
        <strain evidence="2">KUFSE-SAL0043</strain>
    </source>
</reference>
<organism evidence="2">
    <name type="scientific">Salmonella enterica subsp. enterica serovar Dessau</name>
    <dbReference type="NCBI Taxonomy" id="2564349"/>
    <lineage>
        <taxon>Bacteria</taxon>
        <taxon>Pseudomonadati</taxon>
        <taxon>Pseudomonadota</taxon>
        <taxon>Gammaproteobacteria</taxon>
        <taxon>Enterobacterales</taxon>
        <taxon>Enterobacteriaceae</taxon>
        <taxon>Salmonella</taxon>
    </lineage>
</organism>
<dbReference type="InterPro" id="IPR046342">
    <property type="entry name" value="CBS_dom_sf"/>
</dbReference>
<protein>
    <submittedName>
        <fullName evidence="2">CBS domain-containing protein</fullName>
    </submittedName>
</protein>
<dbReference type="EMBL" id="CP043765">
    <property type="protein sequence ID" value="QUS47338.1"/>
    <property type="molecule type" value="Genomic_DNA"/>
</dbReference>
<proteinExistence type="predicted"/>
<dbReference type="AlphaFoldDB" id="A0A8E5MYT4"/>
<gene>
    <name evidence="2" type="ORF">F1331_24385</name>
</gene>
<name>A0A8E5MYT4_SALET</name>
<evidence type="ECO:0000259" key="1">
    <source>
        <dbReference type="Pfam" id="PF00571"/>
    </source>
</evidence>
<sequence length="110" mass="12068">MLAEGIAFVALRNKTLYHAQVPTKRESPAHRDELILDFLKGIRVDEILVKDRPLATFQRNTPATEVIRVVANADFQDAFPVLGTDGELVGVITAEILRTTAGDPEVLSTV</sequence>
<dbReference type="SUPFAM" id="SSF54631">
    <property type="entry name" value="CBS-domain pair"/>
    <property type="match status" value="1"/>
</dbReference>
<dbReference type="RefSeq" id="WP_374982273.1">
    <property type="nucleotide sequence ID" value="NZ_CP043765.1"/>
</dbReference>
<dbReference type="Gene3D" id="3.10.580.10">
    <property type="entry name" value="CBS-domain"/>
    <property type="match status" value="1"/>
</dbReference>
<dbReference type="Pfam" id="PF00571">
    <property type="entry name" value="CBS"/>
    <property type="match status" value="1"/>
</dbReference>
<feature type="domain" description="CBS" evidence="1">
    <location>
        <begin position="51"/>
        <end position="95"/>
    </location>
</feature>
<accession>A0A8E5MYT4</accession>
<dbReference type="InterPro" id="IPR000644">
    <property type="entry name" value="CBS_dom"/>
</dbReference>
<evidence type="ECO:0000313" key="2">
    <source>
        <dbReference type="EMBL" id="QUS47338.1"/>
    </source>
</evidence>